<comment type="similarity">
    <text evidence="1">Belongs to the ABC transporter superfamily.</text>
</comment>
<gene>
    <name evidence="4" type="ORF">SG0102_06360</name>
</gene>
<dbReference type="GO" id="GO:0005524">
    <property type="term" value="F:ATP binding"/>
    <property type="evidence" value="ECO:0007669"/>
    <property type="project" value="InterPro"/>
</dbReference>
<dbReference type="InterPro" id="IPR027417">
    <property type="entry name" value="P-loop_NTPase"/>
</dbReference>
<dbReference type="Pfam" id="PF00005">
    <property type="entry name" value="ABC_tran"/>
    <property type="match status" value="1"/>
</dbReference>
<evidence type="ECO:0000256" key="1">
    <source>
        <dbReference type="ARBA" id="ARBA00005417"/>
    </source>
</evidence>
<feature type="domain" description="ABC transporter" evidence="3">
    <location>
        <begin position="5"/>
        <end position="229"/>
    </location>
</feature>
<dbReference type="AlphaFoldDB" id="A0A3G9J525"/>
<accession>A0A3G9J525</accession>
<dbReference type="KEGG" id="ebm:SG0102_06360"/>
<keyword evidence="2" id="KW-0813">Transport</keyword>
<name>A0A3G9J525_9FIRM</name>
<evidence type="ECO:0000313" key="5">
    <source>
        <dbReference type="Proteomes" id="UP000268059"/>
    </source>
</evidence>
<sequence length="292" mass="32233">MTYILETKDLCIQKGKKLLLDHVSIHVKEGTIYGLGGVNASGKSLLVKALCNSGVRFRGEVMINGRLDAFKHHNLIGIYLDDFGPLIAGNLYHNLVAKAKFMKVKDAHDQAVALLQALDLERYAHEGLTQSASVLSLEKIALSIIGKPPLIVLDDPFAHLSPTQKGLVKKVLEHCKKAGSSILMTSSRIEDFDGLADTYGLLVKGKLAVEMDSCDLKQKLSNKLHVRVDDVKRLCDLYPLAQVLDDGFVVIEDDGKVNKTLLDQGIKVYEIKRVKESKAHYFQNFLGGESHD</sequence>
<dbReference type="PANTHER" id="PTHR43335:SF4">
    <property type="entry name" value="ABC TRANSPORTER, ATP-BINDING PROTEIN"/>
    <property type="match status" value="1"/>
</dbReference>
<proteinExistence type="inferred from homology"/>
<dbReference type="PROSITE" id="PS50893">
    <property type="entry name" value="ABC_TRANSPORTER_2"/>
    <property type="match status" value="1"/>
</dbReference>
<dbReference type="PANTHER" id="PTHR43335">
    <property type="entry name" value="ABC TRANSPORTER, ATP-BINDING PROTEIN"/>
    <property type="match status" value="1"/>
</dbReference>
<dbReference type="EMBL" id="AP019309">
    <property type="protein sequence ID" value="BBH25702.1"/>
    <property type="molecule type" value="Genomic_DNA"/>
</dbReference>
<dbReference type="GO" id="GO:0016887">
    <property type="term" value="F:ATP hydrolysis activity"/>
    <property type="evidence" value="ECO:0007669"/>
    <property type="project" value="InterPro"/>
</dbReference>
<dbReference type="Proteomes" id="UP000268059">
    <property type="component" value="Chromosome"/>
</dbReference>
<dbReference type="Gene3D" id="3.40.50.300">
    <property type="entry name" value="P-loop containing nucleotide triphosphate hydrolases"/>
    <property type="match status" value="1"/>
</dbReference>
<dbReference type="OrthoDB" id="9804819at2"/>
<protein>
    <recommendedName>
        <fullName evidence="3">ABC transporter domain-containing protein</fullName>
    </recommendedName>
</protein>
<reference evidence="4 5" key="1">
    <citation type="submission" date="2018-11" db="EMBL/GenBank/DDBJ databases">
        <title>Novel Erysipelotrichaceae bacterium isolated from small intestine of a swine.</title>
        <authorList>
            <person name="Kim J.S."/>
            <person name="Choe H."/>
            <person name="Lee Y.R."/>
            <person name="Kim K.M."/>
            <person name="Park D.S."/>
        </authorList>
    </citation>
    <scope>NUCLEOTIDE SEQUENCE [LARGE SCALE GENOMIC DNA]</scope>
    <source>
        <strain evidence="4 5">SG0102</strain>
    </source>
</reference>
<dbReference type="SUPFAM" id="SSF52540">
    <property type="entry name" value="P-loop containing nucleoside triphosphate hydrolases"/>
    <property type="match status" value="1"/>
</dbReference>
<evidence type="ECO:0000313" key="4">
    <source>
        <dbReference type="EMBL" id="BBH25702.1"/>
    </source>
</evidence>
<evidence type="ECO:0000256" key="2">
    <source>
        <dbReference type="ARBA" id="ARBA00022448"/>
    </source>
</evidence>
<organism evidence="4 5">
    <name type="scientific">Intestinibaculum porci</name>
    <dbReference type="NCBI Taxonomy" id="2487118"/>
    <lineage>
        <taxon>Bacteria</taxon>
        <taxon>Bacillati</taxon>
        <taxon>Bacillota</taxon>
        <taxon>Erysipelotrichia</taxon>
        <taxon>Erysipelotrichales</taxon>
        <taxon>Erysipelotrichaceae</taxon>
        <taxon>Intestinibaculum</taxon>
    </lineage>
</organism>
<evidence type="ECO:0000259" key="3">
    <source>
        <dbReference type="PROSITE" id="PS50893"/>
    </source>
</evidence>
<dbReference type="InParanoid" id="A0A3G9J525"/>
<keyword evidence="5" id="KW-1185">Reference proteome</keyword>
<dbReference type="RefSeq" id="WP_125118628.1">
    <property type="nucleotide sequence ID" value="NZ_AP019309.1"/>
</dbReference>
<dbReference type="InterPro" id="IPR003439">
    <property type="entry name" value="ABC_transporter-like_ATP-bd"/>
</dbReference>